<dbReference type="SUPFAM" id="SSF52279">
    <property type="entry name" value="Beta-D-glucan exohydrolase, C-terminal domain"/>
    <property type="match status" value="1"/>
</dbReference>
<dbReference type="SMART" id="SM01217">
    <property type="entry name" value="Fn3_like"/>
    <property type="match status" value="1"/>
</dbReference>
<dbReference type="InterPro" id="IPR001764">
    <property type="entry name" value="Glyco_hydro_3_N"/>
</dbReference>
<sequence length="818" mass="87366">MTSADDGLTALCARLSLEEKVRLLTGRDFWSTHGIDRVGLQPITFSDGPSGIRGQAWDERDPSVNLPSATALSASWDRQIARAYGEVLADEAQRKGIDVVLGPTINMHRTPTSGRHFEAFSEDPVLTADLAAAYVEGIQERGIGATPKHYVCNDFETERYTVDVRVTDRSLREVYLLAFEKAVARAGAWLVMSAYNSINGRTASENDLLESPLNDEWGFDGVVIGDWTGVRSLESARYAQDLAMPGPDGPWGEALVEAVRAGDIAEEVIDRKVHRLLRLAARLGRLEGYAPEVARTRSGRVSTVFAREAAAAGAVLLENAGLLPVEPAAVGRILVVGHSARSPRTQGGGSASVVPDHVVTPLEGIRAAFPDATVEFRPGPLVENGLSFLALTQMRNPHSGEPGARVVFLAGTEEIHTEDRRSSNLVWFGGDAPIERTTVLRVSTTYTPDTTGTSLLGVSTVGAVRVEADGRVVFDADIRPEGTDLGAALLAAPVRSFPVDTVAGQPVEIVFTLVRGPAVGMQNALGFRFGLLPPDRDDDALIAEAVEAARAADLVVVVVGSNKEREAEGADRTTLALPGRQDDLVSALAEANSRTVAVLNCGAPVLLPWADKVGAVLQLWFGGQELGDALGDLLTGAAEPGGRLPTTWPASDEQVPILRVEPVDGVVEYTEGIHVGYRNWRRLGIEPAYQFGHGLGYTTWSFDEIKLPHTVEATPEGTFLVSVALSNTGVRAGKQVVQVYASRPDSRVERPVVWLAGFAAVRLDAGASAVVEVEVAARTFAHWDDGWQFEPGNFTLTVGAALSDPALRADVTVVPAHE</sequence>
<gene>
    <name evidence="4" type="ORF">E0H26_19925</name>
</gene>
<dbReference type="PANTHER" id="PTHR42715">
    <property type="entry name" value="BETA-GLUCOSIDASE"/>
    <property type="match status" value="1"/>
</dbReference>
<name>A0A4R0GEM9_9ACTN</name>
<dbReference type="GO" id="GO:0005975">
    <property type="term" value="P:carbohydrate metabolic process"/>
    <property type="evidence" value="ECO:0007669"/>
    <property type="project" value="InterPro"/>
</dbReference>
<keyword evidence="2" id="KW-0378">Hydrolase</keyword>
<dbReference type="Pfam" id="PF14310">
    <property type="entry name" value="Fn3-like"/>
    <property type="match status" value="1"/>
</dbReference>
<dbReference type="Gene3D" id="3.20.20.300">
    <property type="entry name" value="Glycoside hydrolase, family 3, N-terminal domain"/>
    <property type="match status" value="1"/>
</dbReference>
<accession>A0A4R0GEM9</accession>
<dbReference type="EMBL" id="SJJR01000014">
    <property type="protein sequence ID" value="TCB95456.1"/>
    <property type="molecule type" value="Genomic_DNA"/>
</dbReference>
<keyword evidence="5" id="KW-1185">Reference proteome</keyword>
<dbReference type="PRINTS" id="PR00133">
    <property type="entry name" value="GLHYDRLASE3"/>
</dbReference>
<comment type="similarity">
    <text evidence="1">Belongs to the glycosyl hydrolase 3 family.</text>
</comment>
<dbReference type="InterPro" id="IPR050288">
    <property type="entry name" value="Cellulose_deg_GH3"/>
</dbReference>
<dbReference type="AlphaFoldDB" id="A0A4R0GEM9"/>
<evidence type="ECO:0000256" key="1">
    <source>
        <dbReference type="ARBA" id="ARBA00005336"/>
    </source>
</evidence>
<proteinExistence type="inferred from homology"/>
<dbReference type="SUPFAM" id="SSF51445">
    <property type="entry name" value="(Trans)glycosidases"/>
    <property type="match status" value="1"/>
</dbReference>
<dbReference type="Gene3D" id="2.60.120.260">
    <property type="entry name" value="Galactose-binding domain-like"/>
    <property type="match status" value="1"/>
</dbReference>
<comment type="caution">
    <text evidence="4">The sequence shown here is derived from an EMBL/GenBank/DDBJ whole genome shotgun (WGS) entry which is preliminary data.</text>
</comment>
<dbReference type="Gene3D" id="3.40.50.1700">
    <property type="entry name" value="Glycoside hydrolase family 3 C-terminal domain"/>
    <property type="match status" value="1"/>
</dbReference>
<dbReference type="InterPro" id="IPR026891">
    <property type="entry name" value="Fn3-like"/>
</dbReference>
<dbReference type="InterPro" id="IPR002772">
    <property type="entry name" value="Glyco_hydro_3_C"/>
</dbReference>
<dbReference type="InterPro" id="IPR036881">
    <property type="entry name" value="Glyco_hydro_3_C_sf"/>
</dbReference>
<dbReference type="OrthoDB" id="3304319at2"/>
<dbReference type="InterPro" id="IPR017853">
    <property type="entry name" value="GH"/>
</dbReference>
<dbReference type="PANTHER" id="PTHR42715:SF10">
    <property type="entry name" value="BETA-GLUCOSIDASE"/>
    <property type="match status" value="1"/>
</dbReference>
<feature type="domain" description="PA14" evidence="3">
    <location>
        <begin position="399"/>
        <end position="546"/>
    </location>
</feature>
<organism evidence="4 5">
    <name type="scientific">Micromonospora zingiberis</name>
    <dbReference type="NCBI Taxonomy" id="2053011"/>
    <lineage>
        <taxon>Bacteria</taxon>
        <taxon>Bacillati</taxon>
        <taxon>Actinomycetota</taxon>
        <taxon>Actinomycetes</taxon>
        <taxon>Micromonosporales</taxon>
        <taxon>Micromonosporaceae</taxon>
        <taxon>Micromonospora</taxon>
    </lineage>
</organism>
<dbReference type="RefSeq" id="WP_131305798.1">
    <property type="nucleotide sequence ID" value="NZ_SJJR01000014.1"/>
</dbReference>
<dbReference type="Gene3D" id="2.60.40.10">
    <property type="entry name" value="Immunoglobulins"/>
    <property type="match status" value="1"/>
</dbReference>
<dbReference type="Pfam" id="PF01915">
    <property type="entry name" value="Glyco_hydro_3_C"/>
    <property type="match status" value="1"/>
</dbReference>
<dbReference type="InterPro" id="IPR036962">
    <property type="entry name" value="Glyco_hydro_3_N_sf"/>
</dbReference>
<protein>
    <submittedName>
        <fullName evidence="4">Beta-glucosidase</fullName>
    </submittedName>
</protein>
<dbReference type="PROSITE" id="PS51820">
    <property type="entry name" value="PA14"/>
    <property type="match status" value="1"/>
</dbReference>
<evidence type="ECO:0000259" key="3">
    <source>
        <dbReference type="PROSITE" id="PS51820"/>
    </source>
</evidence>
<dbReference type="GO" id="GO:0004553">
    <property type="term" value="F:hydrolase activity, hydrolyzing O-glycosyl compounds"/>
    <property type="evidence" value="ECO:0007669"/>
    <property type="project" value="InterPro"/>
</dbReference>
<dbReference type="InterPro" id="IPR013783">
    <property type="entry name" value="Ig-like_fold"/>
</dbReference>
<evidence type="ECO:0000256" key="2">
    <source>
        <dbReference type="ARBA" id="ARBA00022801"/>
    </source>
</evidence>
<reference evidence="4 5" key="1">
    <citation type="submission" date="2019-02" db="EMBL/GenBank/DDBJ databases">
        <title>Jishengella sp. nov., isolated from a root of Zingiber montanum.</title>
        <authorList>
            <person name="Kuncharoen N."/>
            <person name="Kudo T."/>
            <person name="Masahiro Y."/>
            <person name="Ohkuma M."/>
            <person name="Tanasupawat S."/>
        </authorList>
    </citation>
    <scope>NUCLEOTIDE SEQUENCE [LARGE SCALE GENOMIC DNA]</scope>
    <source>
        <strain evidence="4 5">PLAI 1-1</strain>
    </source>
</reference>
<evidence type="ECO:0000313" key="5">
    <source>
        <dbReference type="Proteomes" id="UP000292274"/>
    </source>
</evidence>
<dbReference type="Proteomes" id="UP000292274">
    <property type="component" value="Unassembled WGS sequence"/>
</dbReference>
<dbReference type="InterPro" id="IPR037524">
    <property type="entry name" value="PA14/GLEYA"/>
</dbReference>
<dbReference type="Pfam" id="PF00933">
    <property type="entry name" value="Glyco_hydro_3"/>
    <property type="match status" value="1"/>
</dbReference>
<evidence type="ECO:0000313" key="4">
    <source>
        <dbReference type="EMBL" id="TCB95456.1"/>
    </source>
</evidence>